<feature type="region of interest" description="Disordered" evidence="1">
    <location>
        <begin position="1"/>
        <end position="22"/>
    </location>
</feature>
<comment type="caution">
    <text evidence="2">The sequence shown here is derived from an EMBL/GenBank/DDBJ whole genome shotgun (WGS) entry which is preliminary data.</text>
</comment>
<gene>
    <name evidence="2" type="ORF">DUNSADRAFT_781</name>
</gene>
<accession>A0ABQ7FYC4</accession>
<evidence type="ECO:0000313" key="2">
    <source>
        <dbReference type="EMBL" id="KAF5827372.1"/>
    </source>
</evidence>
<sequence>MQAGLMSIDGPVEEPDGDSLQHESQVTHVLQTQVPALPAIPTSVQNVSRSTAQMKTKYLLWGLKICLDRQGM</sequence>
<name>A0ABQ7FYC4_DUNSA</name>
<evidence type="ECO:0000313" key="3">
    <source>
        <dbReference type="Proteomes" id="UP000815325"/>
    </source>
</evidence>
<dbReference type="Proteomes" id="UP000815325">
    <property type="component" value="Unassembled WGS sequence"/>
</dbReference>
<dbReference type="EMBL" id="MU070518">
    <property type="protein sequence ID" value="KAF5827372.1"/>
    <property type="molecule type" value="Genomic_DNA"/>
</dbReference>
<keyword evidence="3" id="KW-1185">Reference proteome</keyword>
<evidence type="ECO:0008006" key="4">
    <source>
        <dbReference type="Google" id="ProtNLM"/>
    </source>
</evidence>
<evidence type="ECO:0000256" key="1">
    <source>
        <dbReference type="SAM" id="MobiDB-lite"/>
    </source>
</evidence>
<reference evidence="2" key="1">
    <citation type="submission" date="2017-08" db="EMBL/GenBank/DDBJ databases">
        <authorList>
            <person name="Polle J.E."/>
            <person name="Barry K."/>
            <person name="Cushman J."/>
            <person name="Schmutz J."/>
            <person name="Tran D."/>
            <person name="Hathwaick L.T."/>
            <person name="Yim W.C."/>
            <person name="Jenkins J."/>
            <person name="Mckie-Krisberg Z.M."/>
            <person name="Prochnik S."/>
            <person name="Lindquist E."/>
            <person name="Dockter R.B."/>
            <person name="Adam C."/>
            <person name="Molina H."/>
            <person name="Bunkerborg J."/>
            <person name="Jin E."/>
            <person name="Buchheim M."/>
            <person name="Magnuson J."/>
        </authorList>
    </citation>
    <scope>NUCLEOTIDE SEQUENCE</scope>
    <source>
        <strain evidence="2">CCAP 19/18</strain>
    </source>
</reference>
<proteinExistence type="predicted"/>
<organism evidence="2 3">
    <name type="scientific">Dunaliella salina</name>
    <name type="common">Green alga</name>
    <name type="synonym">Protococcus salinus</name>
    <dbReference type="NCBI Taxonomy" id="3046"/>
    <lineage>
        <taxon>Eukaryota</taxon>
        <taxon>Viridiplantae</taxon>
        <taxon>Chlorophyta</taxon>
        <taxon>core chlorophytes</taxon>
        <taxon>Chlorophyceae</taxon>
        <taxon>CS clade</taxon>
        <taxon>Chlamydomonadales</taxon>
        <taxon>Dunaliellaceae</taxon>
        <taxon>Dunaliella</taxon>
    </lineage>
</organism>
<protein>
    <recommendedName>
        <fullName evidence="4">Encoded protein</fullName>
    </recommendedName>
</protein>